<evidence type="ECO:0000256" key="1">
    <source>
        <dbReference type="SAM" id="MobiDB-lite"/>
    </source>
</evidence>
<evidence type="ECO:0000313" key="3">
    <source>
        <dbReference type="Proteomes" id="UP000287651"/>
    </source>
</evidence>
<sequence>MGVAVYLSINHGELLEEHRGVEVGNRKKRRSDDESRGTQLPKSQASIRMEVNLEECHNTIEADLPIAKKEMQMRGNG</sequence>
<evidence type="ECO:0000313" key="2">
    <source>
        <dbReference type="EMBL" id="RRT75261.1"/>
    </source>
</evidence>
<dbReference type="AlphaFoldDB" id="A0A427AGG3"/>
<protein>
    <submittedName>
        <fullName evidence="2">Uncharacterized protein</fullName>
    </submittedName>
</protein>
<accession>A0A427AGG3</accession>
<comment type="caution">
    <text evidence="2">The sequence shown here is derived from an EMBL/GenBank/DDBJ whole genome shotgun (WGS) entry which is preliminary data.</text>
</comment>
<dbReference type="EMBL" id="AMZH03002536">
    <property type="protein sequence ID" value="RRT75261.1"/>
    <property type="molecule type" value="Genomic_DNA"/>
</dbReference>
<feature type="region of interest" description="Disordered" evidence="1">
    <location>
        <begin position="18"/>
        <end position="45"/>
    </location>
</feature>
<proteinExistence type="predicted"/>
<organism evidence="2 3">
    <name type="scientific">Ensete ventricosum</name>
    <name type="common">Abyssinian banana</name>
    <name type="synonym">Musa ensete</name>
    <dbReference type="NCBI Taxonomy" id="4639"/>
    <lineage>
        <taxon>Eukaryota</taxon>
        <taxon>Viridiplantae</taxon>
        <taxon>Streptophyta</taxon>
        <taxon>Embryophyta</taxon>
        <taxon>Tracheophyta</taxon>
        <taxon>Spermatophyta</taxon>
        <taxon>Magnoliopsida</taxon>
        <taxon>Liliopsida</taxon>
        <taxon>Zingiberales</taxon>
        <taxon>Musaceae</taxon>
        <taxon>Ensete</taxon>
    </lineage>
</organism>
<name>A0A427AGG3_ENSVE</name>
<dbReference type="Proteomes" id="UP000287651">
    <property type="component" value="Unassembled WGS sequence"/>
</dbReference>
<feature type="compositionally biased region" description="Basic and acidic residues" evidence="1">
    <location>
        <begin position="18"/>
        <end position="36"/>
    </location>
</feature>
<gene>
    <name evidence="2" type="ORF">B296_00009805</name>
</gene>
<reference evidence="2 3" key="1">
    <citation type="journal article" date="2014" name="Agronomy (Basel)">
        <title>A Draft Genome Sequence for Ensete ventricosum, the Drought-Tolerant Tree Against Hunger.</title>
        <authorList>
            <person name="Harrison J."/>
            <person name="Moore K.A."/>
            <person name="Paszkiewicz K."/>
            <person name="Jones T."/>
            <person name="Grant M."/>
            <person name="Ambacheew D."/>
            <person name="Muzemil S."/>
            <person name="Studholme D.J."/>
        </authorList>
    </citation>
    <scope>NUCLEOTIDE SEQUENCE [LARGE SCALE GENOMIC DNA]</scope>
</reference>